<keyword evidence="7" id="KW-0256">Endoplasmic reticulum</keyword>
<keyword evidence="9 14" id="KW-0560">Oxidoreductase</keyword>
<keyword evidence="5 13" id="KW-0349">Heme</keyword>
<dbReference type="FunFam" id="1.10.630.10:FF:000238">
    <property type="entry name" value="Cytochrome P450 2A6"/>
    <property type="match status" value="1"/>
</dbReference>
<evidence type="ECO:0000256" key="3">
    <source>
        <dbReference type="ARBA" id="ARBA00004406"/>
    </source>
</evidence>
<dbReference type="GO" id="GO:0042446">
    <property type="term" value="P:hormone biosynthetic process"/>
    <property type="evidence" value="ECO:0007669"/>
    <property type="project" value="TreeGrafter"/>
</dbReference>
<keyword evidence="11 14" id="KW-0503">Monooxygenase</keyword>
<dbReference type="InterPro" id="IPR036396">
    <property type="entry name" value="Cyt_P450_sf"/>
</dbReference>
<keyword evidence="10 13" id="KW-0408">Iron</keyword>
<dbReference type="GO" id="GO:0042448">
    <property type="term" value="P:progesterone metabolic process"/>
    <property type="evidence" value="ECO:0007669"/>
    <property type="project" value="TreeGrafter"/>
</dbReference>
<name>A0A8S4Q553_OWEFU</name>
<dbReference type="AlphaFoldDB" id="A0A8S4Q553"/>
<feature type="binding site" description="axial binding residue" evidence="13">
    <location>
        <position position="434"/>
    </location>
    <ligand>
        <name>heme</name>
        <dbReference type="ChEBI" id="CHEBI:30413"/>
    </ligand>
    <ligandPart>
        <name>Fe</name>
        <dbReference type="ChEBI" id="CHEBI:18248"/>
    </ligandPart>
</feature>
<comment type="subcellular location">
    <subcellularLocation>
        <location evidence="3">Endoplasmic reticulum membrane</location>
        <topology evidence="3">Peripheral membrane protein</topology>
    </subcellularLocation>
    <subcellularLocation>
        <location evidence="2">Microsome membrane</location>
        <topology evidence="2">Peripheral membrane protein</topology>
    </subcellularLocation>
</comment>
<dbReference type="PRINTS" id="PR00385">
    <property type="entry name" value="P450"/>
</dbReference>
<evidence type="ECO:0000256" key="12">
    <source>
        <dbReference type="ARBA" id="ARBA00023136"/>
    </source>
</evidence>
<evidence type="ECO:0000256" key="13">
    <source>
        <dbReference type="PIRSR" id="PIRSR602401-1"/>
    </source>
</evidence>
<dbReference type="InterPro" id="IPR017972">
    <property type="entry name" value="Cyt_P450_CS"/>
</dbReference>
<dbReference type="PROSITE" id="PS00086">
    <property type="entry name" value="CYTOCHROME_P450"/>
    <property type="match status" value="1"/>
</dbReference>
<accession>A0A8S4Q553</accession>
<dbReference type="GO" id="GO:0005506">
    <property type="term" value="F:iron ion binding"/>
    <property type="evidence" value="ECO:0007669"/>
    <property type="project" value="InterPro"/>
</dbReference>
<sequence length="492" mass="57104">MLYELLLASAVVFLTYHIYKYMVRKTVHLPGPRGLPIIGNIHSFIKDGGPVWQVQKWANKYGDTFKINILGEEIVILSDYDSIYEALVERSNDFAGRSFEKSYTTKKLFSHGIFIQDFTQRFEANKKLGLRGLKQHGDGISRIVNLSNENISQTVKEFKEENGQPFQPHDKLQNLLCRIIICVLLGENTPYKEDDGEFARKWLEDLEVNLRGPFFYLIEMFPWTRYFGNPVYSTMNEMMKCRNKTFTEWIERFKHYKQESGERTLIKELLAAKEDGKMTDDGIFGIMTETFIAGIFTIRTTTSGFLLAMMNFPDIQSKLHEEIDSVIGKEQLPELSDREKMPYMEATILETLRYMSMITTLLHKTTCDTHIAGCDLPKNTQVWMNLYGMHHDKRYFKHNPDSFDPSRFLDSDGHLVPHEETKAVLAFGAGRRVCMGEVLAKTRVFLLFTQLLQNFYFEQADPENPVLFDMRKFRAGPDFLVAPEFKIVAKPR</sequence>
<evidence type="ECO:0000256" key="14">
    <source>
        <dbReference type="RuleBase" id="RU000461"/>
    </source>
</evidence>
<dbReference type="Gene3D" id="1.10.630.10">
    <property type="entry name" value="Cytochrome P450"/>
    <property type="match status" value="1"/>
</dbReference>
<dbReference type="InterPro" id="IPR001128">
    <property type="entry name" value="Cyt_P450"/>
</dbReference>
<evidence type="ECO:0000256" key="2">
    <source>
        <dbReference type="ARBA" id="ARBA00004174"/>
    </source>
</evidence>
<evidence type="ECO:0000256" key="5">
    <source>
        <dbReference type="ARBA" id="ARBA00022617"/>
    </source>
</evidence>
<organism evidence="15 16">
    <name type="scientific">Owenia fusiformis</name>
    <name type="common">Polychaete worm</name>
    <dbReference type="NCBI Taxonomy" id="6347"/>
    <lineage>
        <taxon>Eukaryota</taxon>
        <taxon>Metazoa</taxon>
        <taxon>Spiralia</taxon>
        <taxon>Lophotrochozoa</taxon>
        <taxon>Annelida</taxon>
        <taxon>Polychaeta</taxon>
        <taxon>Sedentaria</taxon>
        <taxon>Canalipalpata</taxon>
        <taxon>Sabellida</taxon>
        <taxon>Oweniida</taxon>
        <taxon>Oweniidae</taxon>
        <taxon>Owenia</taxon>
    </lineage>
</organism>
<evidence type="ECO:0008006" key="17">
    <source>
        <dbReference type="Google" id="ProtNLM"/>
    </source>
</evidence>
<comment type="caution">
    <text evidence="15">The sequence shown here is derived from an EMBL/GenBank/DDBJ whole genome shotgun (WGS) entry which is preliminary data.</text>
</comment>
<evidence type="ECO:0000256" key="7">
    <source>
        <dbReference type="ARBA" id="ARBA00022824"/>
    </source>
</evidence>
<dbReference type="OrthoDB" id="1055148at2759"/>
<protein>
    <recommendedName>
        <fullName evidence="17">Cytochrome P450</fullName>
    </recommendedName>
</protein>
<dbReference type="GO" id="GO:0020037">
    <property type="term" value="F:heme binding"/>
    <property type="evidence" value="ECO:0007669"/>
    <property type="project" value="InterPro"/>
</dbReference>
<dbReference type="InterPro" id="IPR002401">
    <property type="entry name" value="Cyt_P450_E_grp-I"/>
</dbReference>
<evidence type="ECO:0000256" key="6">
    <source>
        <dbReference type="ARBA" id="ARBA00022723"/>
    </source>
</evidence>
<gene>
    <name evidence="15" type="ORF">OFUS_LOCUS24791</name>
</gene>
<evidence type="ECO:0000256" key="9">
    <source>
        <dbReference type="ARBA" id="ARBA00023002"/>
    </source>
</evidence>
<evidence type="ECO:0000313" key="15">
    <source>
        <dbReference type="EMBL" id="CAH1800956.1"/>
    </source>
</evidence>
<dbReference type="EMBL" id="CAIIXF020000012">
    <property type="protein sequence ID" value="CAH1800956.1"/>
    <property type="molecule type" value="Genomic_DNA"/>
</dbReference>
<evidence type="ECO:0000256" key="1">
    <source>
        <dbReference type="ARBA" id="ARBA00001971"/>
    </source>
</evidence>
<dbReference type="PANTHER" id="PTHR24289">
    <property type="entry name" value="STEROID 17-ALPHA-HYDROXYLASE/17,20 LYASE"/>
    <property type="match status" value="1"/>
</dbReference>
<keyword evidence="16" id="KW-1185">Reference proteome</keyword>
<keyword evidence="8" id="KW-0492">Microsome</keyword>
<comment type="similarity">
    <text evidence="4 14">Belongs to the cytochrome P450 family.</text>
</comment>
<evidence type="ECO:0000256" key="4">
    <source>
        <dbReference type="ARBA" id="ARBA00010617"/>
    </source>
</evidence>
<dbReference type="PRINTS" id="PR00463">
    <property type="entry name" value="EP450I"/>
</dbReference>
<dbReference type="SUPFAM" id="SSF48264">
    <property type="entry name" value="Cytochrome P450"/>
    <property type="match status" value="1"/>
</dbReference>
<dbReference type="GO" id="GO:0004508">
    <property type="term" value="F:steroid 17-alpha-monooxygenase activity"/>
    <property type="evidence" value="ECO:0007669"/>
    <property type="project" value="TreeGrafter"/>
</dbReference>
<dbReference type="GO" id="GO:0005789">
    <property type="term" value="C:endoplasmic reticulum membrane"/>
    <property type="evidence" value="ECO:0007669"/>
    <property type="project" value="UniProtKB-SubCell"/>
</dbReference>
<comment type="cofactor">
    <cofactor evidence="1 13">
        <name>heme</name>
        <dbReference type="ChEBI" id="CHEBI:30413"/>
    </cofactor>
</comment>
<dbReference type="Proteomes" id="UP000749559">
    <property type="component" value="Unassembled WGS sequence"/>
</dbReference>
<evidence type="ECO:0000313" key="16">
    <source>
        <dbReference type="Proteomes" id="UP000749559"/>
    </source>
</evidence>
<reference evidence="15" key="1">
    <citation type="submission" date="2022-03" db="EMBL/GenBank/DDBJ databases">
        <authorList>
            <person name="Martin C."/>
        </authorList>
    </citation>
    <scope>NUCLEOTIDE SEQUENCE</scope>
</reference>
<keyword evidence="12" id="KW-0472">Membrane</keyword>
<dbReference type="Pfam" id="PF00067">
    <property type="entry name" value="p450"/>
    <property type="match status" value="1"/>
</dbReference>
<keyword evidence="6 13" id="KW-0479">Metal-binding</keyword>
<dbReference type="PANTHER" id="PTHR24289:SF20">
    <property type="entry name" value="STEROID 17-ALPHA-HYDROXYLASE_17,20 LYASE"/>
    <property type="match status" value="1"/>
</dbReference>
<proteinExistence type="inferred from homology"/>
<evidence type="ECO:0000256" key="8">
    <source>
        <dbReference type="ARBA" id="ARBA00022848"/>
    </source>
</evidence>
<evidence type="ECO:0000256" key="10">
    <source>
        <dbReference type="ARBA" id="ARBA00023004"/>
    </source>
</evidence>
<evidence type="ECO:0000256" key="11">
    <source>
        <dbReference type="ARBA" id="ARBA00023033"/>
    </source>
</evidence>